<dbReference type="InParanoid" id="V5ILB9"/>
<dbReference type="AlphaFoldDB" id="V5ILB9"/>
<name>V5ILB9_NEUCR</name>
<organism evidence="1 2">
    <name type="scientific">Neurospora crassa (strain ATCC 24698 / 74-OR23-1A / CBS 708.71 / DSM 1257 / FGSC 987)</name>
    <dbReference type="NCBI Taxonomy" id="367110"/>
    <lineage>
        <taxon>Eukaryota</taxon>
        <taxon>Fungi</taxon>
        <taxon>Dikarya</taxon>
        <taxon>Ascomycota</taxon>
        <taxon>Pezizomycotina</taxon>
        <taxon>Sordariomycetes</taxon>
        <taxon>Sordariomycetidae</taxon>
        <taxon>Sordariales</taxon>
        <taxon>Sordariaceae</taxon>
        <taxon>Neurospora</taxon>
    </lineage>
</organism>
<dbReference type="KEGG" id="ncr:NCU17074"/>
<dbReference type="EMBL" id="CM002241">
    <property type="protein sequence ID" value="ESA42130.1"/>
    <property type="molecule type" value="Genomic_DNA"/>
</dbReference>
<keyword evidence="2" id="KW-1185">Reference proteome</keyword>
<dbReference type="RefSeq" id="XP_011395082.1">
    <property type="nucleotide sequence ID" value="XM_011396780.1"/>
</dbReference>
<dbReference type="GeneID" id="23569793"/>
<gene>
    <name evidence="1" type="ORF">NCU17074</name>
</gene>
<dbReference type="VEuPathDB" id="FungiDB:NCU17074"/>
<accession>V5ILB9</accession>
<dbReference type="Proteomes" id="UP000001805">
    <property type="component" value="Chromosome 5, Linkage Group VI"/>
</dbReference>
<evidence type="ECO:0000313" key="1">
    <source>
        <dbReference type="EMBL" id="ESA42130.1"/>
    </source>
</evidence>
<reference evidence="1 2" key="1">
    <citation type="journal article" date="2003" name="Nature">
        <title>The genome sequence of the filamentous fungus Neurospora crassa.</title>
        <authorList>
            <person name="Galagan J.E."/>
            <person name="Calvo S.E."/>
            <person name="Borkovich K.A."/>
            <person name="Selker E.U."/>
            <person name="Read N.D."/>
            <person name="Jaffe D."/>
            <person name="FitzHugh W."/>
            <person name="Ma L.J."/>
            <person name="Smirnov S."/>
            <person name="Purcell S."/>
            <person name="Rehman B."/>
            <person name="Elkins T."/>
            <person name="Engels R."/>
            <person name="Wang S."/>
            <person name="Nielsen C.B."/>
            <person name="Butler J."/>
            <person name="Endrizzi M."/>
            <person name="Qui D."/>
            <person name="Ianakiev P."/>
            <person name="Bell-Pedersen D."/>
            <person name="Nelson M.A."/>
            <person name="Werner-Washburne M."/>
            <person name="Selitrennikoff C.P."/>
            <person name="Kinsey J.A."/>
            <person name="Braun E.L."/>
            <person name="Zelter A."/>
            <person name="Schulte U."/>
            <person name="Kothe G.O."/>
            <person name="Jedd G."/>
            <person name="Mewes W."/>
            <person name="Staben C."/>
            <person name="Marcotte E."/>
            <person name="Greenberg D."/>
            <person name="Roy A."/>
            <person name="Foley K."/>
            <person name="Naylor J."/>
            <person name="Stange-Thomann N."/>
            <person name="Barrett R."/>
            <person name="Gnerre S."/>
            <person name="Kamal M."/>
            <person name="Kamvysselis M."/>
            <person name="Mauceli E."/>
            <person name="Bielke C."/>
            <person name="Rudd S."/>
            <person name="Frishman D."/>
            <person name="Krystofova S."/>
            <person name="Rasmussen C."/>
            <person name="Metzenberg R.L."/>
            <person name="Perkins D.D."/>
            <person name="Kroken S."/>
            <person name="Cogoni C."/>
            <person name="Macino G."/>
            <person name="Catcheside D."/>
            <person name="Li W."/>
            <person name="Pratt R.J."/>
            <person name="Osmani S.A."/>
            <person name="DeSouza C.P."/>
            <person name="Glass L."/>
            <person name="Orbach M.J."/>
            <person name="Berglund J.A."/>
            <person name="Voelker R."/>
            <person name="Yarden O."/>
            <person name="Plamann M."/>
            <person name="Seiler S."/>
            <person name="Dunlap J."/>
            <person name="Radford A."/>
            <person name="Aramayo R."/>
            <person name="Natvig D.O."/>
            <person name="Alex L.A."/>
            <person name="Mannhaupt G."/>
            <person name="Ebbole D.J."/>
            <person name="Freitag M."/>
            <person name="Paulsen I."/>
            <person name="Sachs M.S."/>
            <person name="Lander E.S."/>
            <person name="Nusbaum C."/>
            <person name="Birren B."/>
        </authorList>
    </citation>
    <scope>NUCLEOTIDE SEQUENCE [LARGE SCALE GENOMIC DNA]</scope>
    <source>
        <strain evidence="2">ATCC 24698 / 74-OR23-1A / CBS 708.71 / DSM 1257 / FGSC 987</strain>
    </source>
</reference>
<proteinExistence type="predicted"/>
<protein>
    <submittedName>
        <fullName evidence="1">Uncharacterized protein</fullName>
    </submittedName>
</protein>
<sequence>MLSFSFINQLMVSHLSRRIIMAVQSIIIHPSIYSTSSAQPTLPRVVSGNLRRHFLGAFGRCAGLWWAVIPFGGSVSTTARSDALAVAHLPLEHTSISRPLSIYGIGLGANWTNFQLPASRPPFLGS</sequence>
<evidence type="ECO:0000313" key="2">
    <source>
        <dbReference type="Proteomes" id="UP000001805"/>
    </source>
</evidence>